<organism evidence="2">
    <name type="scientific">viral metagenome</name>
    <dbReference type="NCBI Taxonomy" id="1070528"/>
    <lineage>
        <taxon>unclassified sequences</taxon>
        <taxon>metagenomes</taxon>
        <taxon>organismal metagenomes</taxon>
    </lineage>
</organism>
<evidence type="ECO:0000313" key="2">
    <source>
        <dbReference type="EMBL" id="QHU16452.1"/>
    </source>
</evidence>
<dbReference type="AlphaFoldDB" id="A0A6C0KEJ8"/>
<sequence>MTLTLLKNKHISPEKFNSLFTLVGLMTLLGYMYSNSINVIVSGVVTLGVVYLIYKSNQKEGFLSKNSELSESNSEELEENKKVLENPKDFTLPKENNPLMNVLMTDYQDDPLRKPAAPSFNPLIEKEINEKVPVDPRIFKDLGDSLSFENSMRNFNSTPNTQIPNDQMAFAKFCYGDMRSCKEGDPFQCIKNNTQNIKVVY</sequence>
<keyword evidence="1" id="KW-0812">Transmembrane</keyword>
<protein>
    <submittedName>
        <fullName evidence="2">Uncharacterized protein</fullName>
    </submittedName>
</protein>
<keyword evidence="1" id="KW-1133">Transmembrane helix</keyword>
<keyword evidence="1" id="KW-0472">Membrane</keyword>
<proteinExistence type="predicted"/>
<accession>A0A6C0KEJ8</accession>
<reference evidence="2" key="1">
    <citation type="journal article" date="2020" name="Nature">
        <title>Giant virus diversity and host interactions through global metagenomics.</title>
        <authorList>
            <person name="Schulz F."/>
            <person name="Roux S."/>
            <person name="Paez-Espino D."/>
            <person name="Jungbluth S."/>
            <person name="Walsh D.A."/>
            <person name="Denef V.J."/>
            <person name="McMahon K.D."/>
            <person name="Konstantinidis K.T."/>
            <person name="Eloe-Fadrosh E.A."/>
            <person name="Kyrpides N.C."/>
            <person name="Woyke T."/>
        </authorList>
    </citation>
    <scope>NUCLEOTIDE SEQUENCE</scope>
    <source>
        <strain evidence="2">GVMAG-S-3300011013-78</strain>
    </source>
</reference>
<name>A0A6C0KEJ8_9ZZZZ</name>
<dbReference type="EMBL" id="MN740882">
    <property type="protein sequence ID" value="QHU16452.1"/>
    <property type="molecule type" value="Genomic_DNA"/>
</dbReference>
<feature type="transmembrane region" description="Helical" evidence="1">
    <location>
        <begin position="39"/>
        <end position="54"/>
    </location>
</feature>
<evidence type="ECO:0000256" key="1">
    <source>
        <dbReference type="SAM" id="Phobius"/>
    </source>
</evidence>